<protein>
    <submittedName>
        <fullName evidence="6">Alpha mannosidase, middle domain</fullName>
    </submittedName>
</protein>
<comment type="similarity">
    <text evidence="1">Belongs to the glycosyl hydrolase 38 family.</text>
</comment>
<evidence type="ECO:0000259" key="5">
    <source>
        <dbReference type="SMART" id="SM00872"/>
    </source>
</evidence>
<dbReference type="Pfam" id="PF09261">
    <property type="entry name" value="Alpha-mann_mid"/>
    <property type="match status" value="1"/>
</dbReference>
<keyword evidence="4" id="KW-0326">Glycosidase</keyword>
<dbReference type="InterPro" id="IPR037094">
    <property type="entry name" value="Glyco_hydro_38_cen_sf"/>
</dbReference>
<keyword evidence="7" id="KW-1185">Reference proteome</keyword>
<evidence type="ECO:0000256" key="4">
    <source>
        <dbReference type="ARBA" id="ARBA00023295"/>
    </source>
</evidence>
<dbReference type="EMBL" id="FOUB01000045">
    <property type="protein sequence ID" value="SFM70061.1"/>
    <property type="molecule type" value="Genomic_DNA"/>
</dbReference>
<accession>A0A1I4T077</accession>
<keyword evidence="3" id="KW-0378">Hydrolase</keyword>
<dbReference type="Gene3D" id="1.20.1270.50">
    <property type="entry name" value="Glycoside hydrolase family 38, central domain"/>
    <property type="match status" value="1"/>
</dbReference>
<dbReference type="SUPFAM" id="SSF88713">
    <property type="entry name" value="Glycoside hydrolase/deacetylase"/>
    <property type="match status" value="1"/>
</dbReference>
<dbReference type="RefSeq" id="WP_074906309.1">
    <property type="nucleotide sequence ID" value="NZ_FOUB01000045.1"/>
</dbReference>
<evidence type="ECO:0000256" key="2">
    <source>
        <dbReference type="ARBA" id="ARBA00022723"/>
    </source>
</evidence>
<dbReference type="Gene3D" id="3.20.110.10">
    <property type="entry name" value="Glycoside hydrolase 38, N terminal domain"/>
    <property type="match status" value="1"/>
</dbReference>
<dbReference type="GO" id="GO:0030246">
    <property type="term" value="F:carbohydrate binding"/>
    <property type="evidence" value="ECO:0007669"/>
    <property type="project" value="InterPro"/>
</dbReference>
<dbReference type="AlphaFoldDB" id="A0A1I4T077"/>
<dbReference type="SUPFAM" id="SSF74650">
    <property type="entry name" value="Galactose mutarotase-like"/>
    <property type="match status" value="1"/>
</dbReference>
<dbReference type="InterPro" id="IPR011330">
    <property type="entry name" value="Glyco_hydro/deAcase_b/a-brl"/>
</dbReference>
<dbReference type="PANTHER" id="PTHR46017:SF2">
    <property type="entry name" value="MANNOSYLGLYCERATE HYDROLASE"/>
    <property type="match status" value="1"/>
</dbReference>
<dbReference type="InterPro" id="IPR011682">
    <property type="entry name" value="Glyco_hydro_38_C"/>
</dbReference>
<dbReference type="GO" id="GO:0046872">
    <property type="term" value="F:metal ion binding"/>
    <property type="evidence" value="ECO:0007669"/>
    <property type="project" value="UniProtKB-KW"/>
</dbReference>
<reference evidence="7" key="1">
    <citation type="submission" date="2016-10" db="EMBL/GenBank/DDBJ databases">
        <authorList>
            <person name="Varghese N."/>
            <person name="Submissions S."/>
        </authorList>
    </citation>
    <scope>NUCLEOTIDE SEQUENCE [LARGE SCALE GENOMIC DNA]</scope>
    <source>
        <strain evidence="7">Nm44</strain>
    </source>
</reference>
<dbReference type="CDD" id="cd10814">
    <property type="entry name" value="GH38N_AMII_SpGH38_like"/>
    <property type="match status" value="1"/>
</dbReference>
<dbReference type="InterPro" id="IPR000602">
    <property type="entry name" value="Glyco_hydro_38_N"/>
</dbReference>
<evidence type="ECO:0000313" key="6">
    <source>
        <dbReference type="EMBL" id="SFM70061.1"/>
    </source>
</evidence>
<dbReference type="InterPro" id="IPR028995">
    <property type="entry name" value="Glyco_hydro_57/38_cen_sf"/>
</dbReference>
<dbReference type="PANTHER" id="PTHR46017">
    <property type="entry name" value="ALPHA-MANNOSIDASE 2C1"/>
    <property type="match status" value="1"/>
</dbReference>
<dbReference type="GO" id="GO:0006013">
    <property type="term" value="P:mannose metabolic process"/>
    <property type="evidence" value="ECO:0007669"/>
    <property type="project" value="InterPro"/>
</dbReference>
<dbReference type="Gene3D" id="2.70.98.30">
    <property type="entry name" value="Golgi alpha-mannosidase II, domain 4"/>
    <property type="match status" value="1"/>
</dbReference>
<dbReference type="Proteomes" id="UP000183287">
    <property type="component" value="Unassembled WGS sequence"/>
</dbReference>
<keyword evidence="2" id="KW-0479">Metal-binding</keyword>
<dbReference type="Pfam" id="PF01074">
    <property type="entry name" value="Glyco_hydro_38N"/>
    <property type="match status" value="1"/>
</dbReference>
<organism evidence="6 7">
    <name type="scientific">Nitrosomonas communis</name>
    <dbReference type="NCBI Taxonomy" id="44574"/>
    <lineage>
        <taxon>Bacteria</taxon>
        <taxon>Pseudomonadati</taxon>
        <taxon>Pseudomonadota</taxon>
        <taxon>Betaproteobacteria</taxon>
        <taxon>Nitrosomonadales</taxon>
        <taxon>Nitrosomonadaceae</taxon>
        <taxon>Nitrosomonas</taxon>
    </lineage>
</organism>
<dbReference type="SMART" id="SM00872">
    <property type="entry name" value="Alpha-mann_mid"/>
    <property type="match status" value="1"/>
</dbReference>
<dbReference type="InterPro" id="IPR027291">
    <property type="entry name" value="Glyco_hydro_38_N_sf"/>
</dbReference>
<name>A0A1I4T077_9PROT</name>
<evidence type="ECO:0000313" key="7">
    <source>
        <dbReference type="Proteomes" id="UP000183287"/>
    </source>
</evidence>
<proteinExistence type="inferred from homology"/>
<sequence length="957" mass="108013">MKTIHVISHAHWDREWYRTFQQFRLRLVHLVDGLLDMLAKDHNYKHFMLDGQTIVLDDYLLMRPEAEAILKDNIQKGRILIGPWHILPDMFLVSSEAHIRNLLAGQREARKFGQKMMIGYMPDSFGHIGQMPQILRGFGIDNACVWRGLDDQPAEFWWQAPDGSRVLMMYLRDSYSNGAGLNADNPAQFTEQIKQAADSLAPHSGLSHLLVMYGTDHMEPPVGTSKAIQAANEHLKEYCALHSTLPAYLKEIETEIADQKLQLPVVAGELRSCKRSHLLPGVLSTRMWIKQRNHTCENLLEKWAEPFSVFASLMKIANKPAPIVRQAWRLLMECHPHDSICGCSIDQVHEEMKTRFDQVEQIGEEITKQSVDVLASVIKTEQESSSFGPKLSAIIAFNPLSFSRTDVVSASMVLPPNIFDFEIVDEMGNSVPHQSASGKVTDLINVRVSRVKLGSLLGLVHEGCISNLAVQAVHFERDGTIMRIKAIFAENRPPKVEVWNEGVTALREFINDSSIEVFHIHARSLQSTDITFVVNNVPALGWKTFYLCAKENNSPEIEVSPTMRSLALLVSLPFVQKLIARLSNRKRRPPYLIENTLFAVELELSDRTFTVTDKTTGKKYRGLNRFVDSGDCGDEYNFSPPLIDSTPELPALCNVNIVRGAVQQAITVSLEMNIPASLNADRKSRSSERVKLPITTTITLINGVPRVDIHTRVNNDAKDHRLRVHFPLSTKVEFAEFDAHFEIVKRKTAIPFHDATWIEEPRPEAHQRTFTSAADMIIANRGLPEVEVTSRHEIAITLLRCVGWLSRDDFSTRTGHAGPFLETPKAQMQGEWNFDYSIILNQGNFQQAWSFDAPLRVVSTDLHRGMLPSTGSFVAVDHPSFLVSAVKETDDGRGWLVRGYNVCDEEIEITLTPWCKFEKSERVDMAEQTISPLEIGRNGEITVTVHRHEVASIMFGE</sequence>
<dbReference type="GO" id="GO:0009313">
    <property type="term" value="P:oligosaccharide catabolic process"/>
    <property type="evidence" value="ECO:0007669"/>
    <property type="project" value="TreeGrafter"/>
</dbReference>
<dbReference type="SUPFAM" id="SSF88688">
    <property type="entry name" value="Families 57/38 glycoside transferase middle domain"/>
    <property type="match status" value="1"/>
</dbReference>
<dbReference type="InterPro" id="IPR011013">
    <property type="entry name" value="Gal_mutarotase_sf_dom"/>
</dbReference>
<dbReference type="InterPro" id="IPR041147">
    <property type="entry name" value="GH38_C"/>
</dbReference>
<dbReference type="Pfam" id="PF07748">
    <property type="entry name" value="Glyco_hydro_38C"/>
    <property type="match status" value="1"/>
</dbReference>
<feature type="domain" description="Glycoside hydrolase family 38 central" evidence="5">
    <location>
        <begin position="277"/>
        <end position="356"/>
    </location>
</feature>
<evidence type="ECO:0000256" key="1">
    <source>
        <dbReference type="ARBA" id="ARBA00009792"/>
    </source>
</evidence>
<dbReference type="InterPro" id="IPR015341">
    <property type="entry name" value="Glyco_hydro_38_cen"/>
</dbReference>
<dbReference type="Pfam" id="PF17677">
    <property type="entry name" value="Glyco_hydro38C2"/>
    <property type="match status" value="1"/>
</dbReference>
<gene>
    <name evidence="6" type="ORF">SAMN05421863_104521</name>
</gene>
<dbReference type="GO" id="GO:0004559">
    <property type="term" value="F:alpha-mannosidase activity"/>
    <property type="evidence" value="ECO:0007669"/>
    <property type="project" value="InterPro"/>
</dbReference>
<evidence type="ECO:0000256" key="3">
    <source>
        <dbReference type="ARBA" id="ARBA00022801"/>
    </source>
</evidence>